<reference evidence="2 3" key="1">
    <citation type="submission" date="2021-04" db="EMBL/GenBank/DDBJ databases">
        <authorList>
            <person name="Bliznina A."/>
        </authorList>
    </citation>
    <scope>NUCLEOTIDE SEQUENCE [LARGE SCALE GENOMIC DNA]</scope>
</reference>
<evidence type="ECO:0000313" key="2">
    <source>
        <dbReference type="EMBL" id="CAG5103022.1"/>
    </source>
</evidence>
<proteinExistence type="predicted"/>
<feature type="chain" id="PRO_5045940666" evidence="1">
    <location>
        <begin position="17"/>
        <end position="68"/>
    </location>
</feature>
<evidence type="ECO:0000313" key="3">
    <source>
        <dbReference type="Proteomes" id="UP001158576"/>
    </source>
</evidence>
<keyword evidence="1" id="KW-0732">Signal</keyword>
<sequence>MRVFLIIASLVSLLEGAVFSKNDDGSMNFKSEGTEDVYKRESMRIPQQDLMRFFIDYFDGNSPSYAFI</sequence>
<gene>
    <name evidence="2" type="ORF">OKIOD_LOCUS9341</name>
</gene>
<feature type="signal peptide" evidence="1">
    <location>
        <begin position="1"/>
        <end position="16"/>
    </location>
</feature>
<dbReference type="Proteomes" id="UP001158576">
    <property type="component" value="Chromosome 1"/>
</dbReference>
<keyword evidence="3" id="KW-1185">Reference proteome</keyword>
<organism evidence="2 3">
    <name type="scientific">Oikopleura dioica</name>
    <name type="common">Tunicate</name>
    <dbReference type="NCBI Taxonomy" id="34765"/>
    <lineage>
        <taxon>Eukaryota</taxon>
        <taxon>Metazoa</taxon>
        <taxon>Chordata</taxon>
        <taxon>Tunicata</taxon>
        <taxon>Appendicularia</taxon>
        <taxon>Copelata</taxon>
        <taxon>Oikopleuridae</taxon>
        <taxon>Oikopleura</taxon>
    </lineage>
</organism>
<evidence type="ECO:0000256" key="1">
    <source>
        <dbReference type="SAM" id="SignalP"/>
    </source>
</evidence>
<protein>
    <submittedName>
        <fullName evidence="2">Oidioi.mRNA.OKI2018_I69.chr1.g576.t1.cds</fullName>
    </submittedName>
</protein>
<accession>A0ABN7SQA8</accession>
<dbReference type="EMBL" id="OU015566">
    <property type="protein sequence ID" value="CAG5103022.1"/>
    <property type="molecule type" value="Genomic_DNA"/>
</dbReference>
<name>A0ABN7SQA8_OIKDI</name>